<sequence>MKQSLSGSCLCGSVTFRISGEIEAFYLCHCSRCRKDSGSAHSSNLFLSGADVSWLSGYDTIRTYRLPGTCHEKSFCPKCSSALPSIQADGAMAVVPAGSLDSELDCRPTARICLASRAKWSEGWDEVEEIAGLPG</sequence>
<dbReference type="Gene3D" id="3.90.1590.10">
    <property type="entry name" value="glutathione-dependent formaldehyde- activating enzyme (gfa)"/>
    <property type="match status" value="1"/>
</dbReference>
<dbReference type="Pfam" id="PF04828">
    <property type="entry name" value="GFA"/>
    <property type="match status" value="1"/>
</dbReference>
<dbReference type="GO" id="GO:0016846">
    <property type="term" value="F:carbon-sulfur lyase activity"/>
    <property type="evidence" value="ECO:0007669"/>
    <property type="project" value="InterPro"/>
</dbReference>
<dbReference type="OrthoDB" id="7186766at2"/>
<dbReference type="EMBL" id="BMIO01000005">
    <property type="protein sequence ID" value="GGD43900.1"/>
    <property type="molecule type" value="Genomic_DNA"/>
</dbReference>
<dbReference type="PANTHER" id="PTHR33337">
    <property type="entry name" value="GFA DOMAIN-CONTAINING PROTEIN"/>
    <property type="match status" value="1"/>
</dbReference>
<dbReference type="GO" id="GO:0046872">
    <property type="term" value="F:metal ion binding"/>
    <property type="evidence" value="ECO:0007669"/>
    <property type="project" value="UniProtKB-KW"/>
</dbReference>
<dbReference type="InterPro" id="IPR011057">
    <property type="entry name" value="Mss4-like_sf"/>
</dbReference>
<evidence type="ECO:0000259" key="5">
    <source>
        <dbReference type="PROSITE" id="PS51891"/>
    </source>
</evidence>
<dbReference type="AlphaFoldDB" id="A0A916YH26"/>
<comment type="caution">
    <text evidence="6">The sequence shown here is derived from an EMBL/GenBank/DDBJ whole genome shotgun (WGS) entry which is preliminary data.</text>
</comment>
<dbReference type="PANTHER" id="PTHR33337:SF40">
    <property type="entry name" value="CENP-V_GFA DOMAIN-CONTAINING PROTEIN-RELATED"/>
    <property type="match status" value="1"/>
</dbReference>
<evidence type="ECO:0000313" key="6">
    <source>
        <dbReference type="EMBL" id="GGD43900.1"/>
    </source>
</evidence>
<keyword evidence="4" id="KW-0456">Lyase</keyword>
<evidence type="ECO:0000256" key="2">
    <source>
        <dbReference type="ARBA" id="ARBA00022723"/>
    </source>
</evidence>
<keyword evidence="3" id="KW-0862">Zinc</keyword>
<keyword evidence="2" id="KW-0479">Metal-binding</keyword>
<keyword evidence="7" id="KW-1185">Reference proteome</keyword>
<dbReference type="RefSeq" id="WP_082924190.1">
    <property type="nucleotide sequence ID" value="NZ_BMIO01000005.1"/>
</dbReference>
<comment type="similarity">
    <text evidence="1">Belongs to the Gfa family.</text>
</comment>
<name>A0A916YH26_9SPHN</name>
<proteinExistence type="inferred from homology"/>
<evidence type="ECO:0000256" key="1">
    <source>
        <dbReference type="ARBA" id="ARBA00005495"/>
    </source>
</evidence>
<reference evidence="6 7" key="1">
    <citation type="journal article" date="2014" name="Int. J. Syst. Evol. Microbiol.">
        <title>Complete genome sequence of Corynebacterium casei LMG S-19264T (=DSM 44701T), isolated from a smear-ripened cheese.</title>
        <authorList>
            <consortium name="US DOE Joint Genome Institute (JGI-PGF)"/>
            <person name="Walter F."/>
            <person name="Albersmeier A."/>
            <person name="Kalinowski J."/>
            <person name="Ruckert C."/>
        </authorList>
    </citation>
    <scope>NUCLEOTIDE SEQUENCE [LARGE SCALE GENOMIC DNA]</scope>
    <source>
        <strain evidence="6 7">CGMCC 1.15358</strain>
    </source>
</reference>
<protein>
    <submittedName>
        <fullName evidence="6">Aldehyde-activating protein</fullName>
    </submittedName>
</protein>
<evidence type="ECO:0000256" key="3">
    <source>
        <dbReference type="ARBA" id="ARBA00022833"/>
    </source>
</evidence>
<accession>A0A916YH26</accession>
<evidence type="ECO:0000313" key="7">
    <source>
        <dbReference type="Proteomes" id="UP000598997"/>
    </source>
</evidence>
<organism evidence="6 7">
    <name type="scientific">Croceicoccus pelagius</name>
    <dbReference type="NCBI Taxonomy" id="1703341"/>
    <lineage>
        <taxon>Bacteria</taxon>
        <taxon>Pseudomonadati</taxon>
        <taxon>Pseudomonadota</taxon>
        <taxon>Alphaproteobacteria</taxon>
        <taxon>Sphingomonadales</taxon>
        <taxon>Erythrobacteraceae</taxon>
        <taxon>Croceicoccus</taxon>
    </lineage>
</organism>
<dbReference type="InterPro" id="IPR006913">
    <property type="entry name" value="CENP-V/GFA"/>
</dbReference>
<dbReference type="PROSITE" id="PS51891">
    <property type="entry name" value="CENP_V_GFA"/>
    <property type="match status" value="1"/>
</dbReference>
<dbReference type="SUPFAM" id="SSF51316">
    <property type="entry name" value="Mss4-like"/>
    <property type="match status" value="1"/>
</dbReference>
<gene>
    <name evidence="6" type="ORF">GCM10010989_17560</name>
</gene>
<evidence type="ECO:0000256" key="4">
    <source>
        <dbReference type="ARBA" id="ARBA00023239"/>
    </source>
</evidence>
<dbReference type="Proteomes" id="UP000598997">
    <property type="component" value="Unassembled WGS sequence"/>
</dbReference>
<feature type="domain" description="CENP-V/GFA" evidence="5">
    <location>
        <begin position="5"/>
        <end position="125"/>
    </location>
</feature>